<dbReference type="Gene3D" id="3.40.50.620">
    <property type="entry name" value="HUPs"/>
    <property type="match status" value="2"/>
</dbReference>
<dbReference type="InterPro" id="IPR006016">
    <property type="entry name" value="UspA"/>
</dbReference>
<name>A0A2A8D1P9_9BACT</name>
<protein>
    <recommendedName>
        <fullName evidence="2">UspA domain-containing protein</fullName>
    </recommendedName>
</protein>
<dbReference type="Gene3D" id="3.40.50.12370">
    <property type="match status" value="1"/>
</dbReference>
<sequence length="538" mass="58681">MTQLNSILAATDLSVGCDAVLHSAAQLAENTGAELHIVHVASEWDRHAVEPSEALDAQVRRVLPYGGAQSVEVRHDRAFHGILVHAAHVHADLVVIGNTRMSSIAARLQATTAERIVRSAEVPCLVVRSPFIWPVEQFGVAVDGTVADQGLVHLLSDWIPRFGGAPQVTFVNVHGHSEGDGLTPVDVSARRAEQVFPSEVDVSVIDVNSADPVSGLTEWARGSTVQWLVVATAARQGIDRLWNGSRAARLIQEAPCSVLLVPSTYWRRSPIHLDRIAVAVSAEEQGGAPRRWIDDRIARAQTPIQAVAIDASESVVDAAWDARADLIVVSDDRLPGDTRSPVNPELVQVLEQTYVPVLVLRDLPEGPIERILVAVDTGELWYEKFGWARRLHERFGTKVTVLHAIDLSLRSKVRRTPGGEFVTGLSTWMNDDIERTVLPAMRAWLWERVRLAGLPEDAVDVEVTMTDPWYAIPTFAESIGADLVVAAAHSRPGPDPAPLSPITRAVLMGGTYSVLAVVDRERAVARSLRDQKKRTAKV</sequence>
<dbReference type="Proteomes" id="UP000220102">
    <property type="component" value="Unassembled WGS sequence"/>
</dbReference>
<dbReference type="OrthoDB" id="9788959at2"/>
<dbReference type="Pfam" id="PF00582">
    <property type="entry name" value="Usp"/>
    <property type="match status" value="3"/>
</dbReference>
<dbReference type="EMBL" id="PDEQ01000001">
    <property type="protein sequence ID" value="PEN14836.1"/>
    <property type="molecule type" value="Genomic_DNA"/>
</dbReference>
<dbReference type="CDD" id="cd00293">
    <property type="entry name" value="USP-like"/>
    <property type="match status" value="2"/>
</dbReference>
<reference evidence="3 4" key="1">
    <citation type="submission" date="2017-10" db="EMBL/GenBank/DDBJ databases">
        <title>Draft genome of Longibacter Salinarum.</title>
        <authorList>
            <person name="Goh K.M."/>
            <person name="Shamsir M.S."/>
            <person name="Lim S.W."/>
        </authorList>
    </citation>
    <scope>NUCLEOTIDE SEQUENCE [LARGE SCALE GENOMIC DNA]</scope>
    <source>
        <strain evidence="3 4">KCTC 52045</strain>
    </source>
</reference>
<feature type="domain" description="UspA" evidence="2">
    <location>
        <begin position="199"/>
        <end position="262"/>
    </location>
</feature>
<evidence type="ECO:0000256" key="1">
    <source>
        <dbReference type="ARBA" id="ARBA00008791"/>
    </source>
</evidence>
<gene>
    <name evidence="3" type="ORF">CRI94_00630</name>
</gene>
<organism evidence="3 4">
    <name type="scientific">Longibacter salinarum</name>
    <dbReference type="NCBI Taxonomy" id="1850348"/>
    <lineage>
        <taxon>Bacteria</taxon>
        <taxon>Pseudomonadati</taxon>
        <taxon>Rhodothermota</taxon>
        <taxon>Rhodothermia</taxon>
        <taxon>Rhodothermales</taxon>
        <taxon>Salisaetaceae</taxon>
        <taxon>Longibacter</taxon>
    </lineage>
</organism>
<comment type="similarity">
    <text evidence="1">Belongs to the universal stress protein A family.</text>
</comment>
<feature type="domain" description="UspA" evidence="2">
    <location>
        <begin position="369"/>
        <end position="517"/>
    </location>
</feature>
<dbReference type="InterPro" id="IPR014729">
    <property type="entry name" value="Rossmann-like_a/b/a_fold"/>
</dbReference>
<evidence type="ECO:0000313" key="4">
    <source>
        <dbReference type="Proteomes" id="UP000220102"/>
    </source>
</evidence>
<comment type="caution">
    <text evidence="3">The sequence shown here is derived from an EMBL/GenBank/DDBJ whole genome shotgun (WGS) entry which is preliminary data.</text>
</comment>
<feature type="domain" description="UspA" evidence="2">
    <location>
        <begin position="6"/>
        <end position="128"/>
    </location>
</feature>
<accession>A0A2A8D1P9</accession>
<dbReference type="PANTHER" id="PTHR46268:SF27">
    <property type="entry name" value="UNIVERSAL STRESS PROTEIN RV2623"/>
    <property type="match status" value="1"/>
</dbReference>
<dbReference type="AlphaFoldDB" id="A0A2A8D1P9"/>
<dbReference type="RefSeq" id="WP_098073733.1">
    <property type="nucleotide sequence ID" value="NZ_PDEQ01000001.1"/>
</dbReference>
<dbReference type="PANTHER" id="PTHR46268">
    <property type="entry name" value="STRESS RESPONSE PROTEIN NHAX"/>
    <property type="match status" value="1"/>
</dbReference>
<dbReference type="SUPFAM" id="SSF52402">
    <property type="entry name" value="Adenine nucleotide alpha hydrolases-like"/>
    <property type="match status" value="3"/>
</dbReference>
<keyword evidence="4" id="KW-1185">Reference proteome</keyword>
<proteinExistence type="inferred from homology"/>
<evidence type="ECO:0000259" key="2">
    <source>
        <dbReference type="Pfam" id="PF00582"/>
    </source>
</evidence>
<evidence type="ECO:0000313" key="3">
    <source>
        <dbReference type="EMBL" id="PEN14836.1"/>
    </source>
</evidence>